<organism evidence="11 12">
    <name type="scientific">Leptotrombidium deliense</name>
    <dbReference type="NCBI Taxonomy" id="299467"/>
    <lineage>
        <taxon>Eukaryota</taxon>
        <taxon>Metazoa</taxon>
        <taxon>Ecdysozoa</taxon>
        <taxon>Arthropoda</taxon>
        <taxon>Chelicerata</taxon>
        <taxon>Arachnida</taxon>
        <taxon>Acari</taxon>
        <taxon>Acariformes</taxon>
        <taxon>Trombidiformes</taxon>
        <taxon>Prostigmata</taxon>
        <taxon>Anystina</taxon>
        <taxon>Parasitengona</taxon>
        <taxon>Trombiculoidea</taxon>
        <taxon>Trombiculidae</taxon>
        <taxon>Leptotrombidium</taxon>
    </lineage>
</organism>
<dbReference type="SUPFAM" id="SSF54211">
    <property type="entry name" value="Ribosomal protein S5 domain 2-like"/>
    <property type="match status" value="1"/>
</dbReference>
<evidence type="ECO:0000256" key="2">
    <source>
        <dbReference type="ARBA" id="ARBA00022679"/>
    </source>
</evidence>
<dbReference type="SUPFAM" id="SSF55060">
    <property type="entry name" value="GHMP Kinase, C-terminal domain"/>
    <property type="match status" value="1"/>
</dbReference>
<evidence type="ECO:0000259" key="9">
    <source>
        <dbReference type="Pfam" id="PF00288"/>
    </source>
</evidence>
<dbReference type="InterPro" id="IPR013750">
    <property type="entry name" value="GHMP_kinase_C_dom"/>
</dbReference>
<feature type="domain" description="GHMP kinase N-terminal" evidence="9">
    <location>
        <begin position="13"/>
        <end position="99"/>
    </location>
</feature>
<evidence type="ECO:0000256" key="3">
    <source>
        <dbReference type="ARBA" id="ARBA00022723"/>
    </source>
</evidence>
<dbReference type="PIRSF" id="PIRSF000530">
    <property type="entry name" value="Galactokinase"/>
    <property type="match status" value="1"/>
</dbReference>
<dbReference type="PANTHER" id="PTHR10457">
    <property type="entry name" value="MEVALONATE KINASE/GALACTOKINASE"/>
    <property type="match status" value="1"/>
</dbReference>
<dbReference type="EMBL" id="NCKV01012113">
    <property type="protein sequence ID" value="RWS21463.1"/>
    <property type="molecule type" value="Genomic_DNA"/>
</dbReference>
<evidence type="ECO:0000256" key="4">
    <source>
        <dbReference type="ARBA" id="ARBA00022741"/>
    </source>
</evidence>
<dbReference type="GO" id="GO:0006012">
    <property type="term" value="P:galactose metabolic process"/>
    <property type="evidence" value="ECO:0007669"/>
    <property type="project" value="InterPro"/>
</dbReference>
<keyword evidence="12" id="KW-1185">Reference proteome</keyword>
<keyword evidence="2" id="KW-0808">Transferase</keyword>
<dbReference type="InterPro" id="IPR000705">
    <property type="entry name" value="Galactokinase"/>
</dbReference>
<dbReference type="Pfam" id="PF08544">
    <property type="entry name" value="GHMP_kinases_C"/>
    <property type="match status" value="1"/>
</dbReference>
<protein>
    <submittedName>
        <fullName evidence="11">Galactokinase-like protein</fullName>
    </submittedName>
</protein>
<dbReference type="OrthoDB" id="275179at2759"/>
<keyword evidence="4" id="KW-0547">Nucleotide-binding</keyword>
<dbReference type="VEuPathDB" id="VectorBase:LDEU010578"/>
<feature type="non-terminal residue" evidence="11">
    <location>
        <position position="1"/>
    </location>
</feature>
<dbReference type="PRINTS" id="PR00959">
    <property type="entry name" value="MEVGALKINASE"/>
</dbReference>
<dbReference type="InterPro" id="IPR036554">
    <property type="entry name" value="GHMP_kinase_C_sf"/>
</dbReference>
<dbReference type="GO" id="GO:0046872">
    <property type="term" value="F:metal ion binding"/>
    <property type="evidence" value="ECO:0007669"/>
    <property type="project" value="UniProtKB-KW"/>
</dbReference>
<evidence type="ECO:0000313" key="12">
    <source>
        <dbReference type="Proteomes" id="UP000288716"/>
    </source>
</evidence>
<evidence type="ECO:0000259" key="10">
    <source>
        <dbReference type="Pfam" id="PF08544"/>
    </source>
</evidence>
<dbReference type="Gene3D" id="3.30.230.10">
    <property type="match status" value="1"/>
</dbReference>
<evidence type="ECO:0000256" key="6">
    <source>
        <dbReference type="ARBA" id="ARBA00022840"/>
    </source>
</evidence>
<dbReference type="PROSITE" id="PS00627">
    <property type="entry name" value="GHMP_KINASES_ATP"/>
    <property type="match status" value="1"/>
</dbReference>
<reference evidence="11 12" key="1">
    <citation type="journal article" date="2018" name="Gigascience">
        <title>Genomes of trombidid mites reveal novel predicted allergens and laterally-transferred genes associated with secondary metabolism.</title>
        <authorList>
            <person name="Dong X."/>
            <person name="Chaisiri K."/>
            <person name="Xia D."/>
            <person name="Armstrong S.D."/>
            <person name="Fang Y."/>
            <person name="Donnelly M.J."/>
            <person name="Kadowaki T."/>
            <person name="McGarry J.W."/>
            <person name="Darby A.C."/>
            <person name="Makepeace B.L."/>
        </authorList>
    </citation>
    <scope>NUCLEOTIDE SEQUENCE [LARGE SCALE GENOMIC DNA]</scope>
    <source>
        <strain evidence="11">UoL-UT</strain>
    </source>
</reference>
<comment type="caution">
    <text evidence="11">The sequence shown here is derived from an EMBL/GenBank/DDBJ whole genome shotgun (WGS) entry which is preliminary data.</text>
</comment>
<dbReference type="InterPro" id="IPR006203">
    <property type="entry name" value="GHMP_knse_ATP-bd_CS"/>
</dbReference>
<dbReference type="Gene3D" id="3.30.70.890">
    <property type="entry name" value="GHMP kinase, C-terminal domain"/>
    <property type="match status" value="1"/>
</dbReference>
<dbReference type="Proteomes" id="UP000288716">
    <property type="component" value="Unassembled WGS sequence"/>
</dbReference>
<dbReference type="GO" id="GO:0005524">
    <property type="term" value="F:ATP binding"/>
    <property type="evidence" value="ECO:0007669"/>
    <property type="project" value="UniProtKB-KW"/>
</dbReference>
<name>A0A443S1W3_9ACAR</name>
<dbReference type="GO" id="GO:0005829">
    <property type="term" value="C:cytosol"/>
    <property type="evidence" value="ECO:0007669"/>
    <property type="project" value="TreeGrafter"/>
</dbReference>
<feature type="domain" description="GHMP kinase C-terminal" evidence="10">
    <location>
        <begin position="197"/>
        <end position="279"/>
    </location>
</feature>
<evidence type="ECO:0000256" key="5">
    <source>
        <dbReference type="ARBA" id="ARBA00022777"/>
    </source>
</evidence>
<keyword evidence="7" id="KW-0460">Magnesium</keyword>
<keyword evidence="6" id="KW-0067">ATP-binding</keyword>
<dbReference type="InterPro" id="IPR020568">
    <property type="entry name" value="Ribosomal_Su5_D2-typ_SF"/>
</dbReference>
<dbReference type="NCBIfam" id="TIGR00131">
    <property type="entry name" value="gal_kin"/>
    <property type="match status" value="1"/>
</dbReference>
<keyword evidence="8" id="KW-0119">Carbohydrate metabolism</keyword>
<accession>A0A443S1W3</accession>
<keyword evidence="5 11" id="KW-0418">Kinase</keyword>
<dbReference type="Pfam" id="PF00288">
    <property type="entry name" value="GHMP_kinases_N"/>
    <property type="match status" value="1"/>
</dbReference>
<dbReference type="InterPro" id="IPR006204">
    <property type="entry name" value="GHMP_kinase_N_dom"/>
</dbReference>
<proteinExistence type="inferred from homology"/>
<evidence type="ECO:0000256" key="7">
    <source>
        <dbReference type="ARBA" id="ARBA00022842"/>
    </source>
</evidence>
<evidence type="ECO:0000256" key="8">
    <source>
        <dbReference type="ARBA" id="ARBA00023277"/>
    </source>
</evidence>
<gene>
    <name evidence="11" type="ORF">B4U80_03593</name>
</gene>
<dbReference type="InterPro" id="IPR014721">
    <property type="entry name" value="Ribsml_uS5_D2-typ_fold_subgr"/>
</dbReference>
<dbReference type="InterPro" id="IPR006206">
    <property type="entry name" value="Mevalonate/galactokinase"/>
</dbReference>
<dbReference type="GO" id="GO:0004335">
    <property type="term" value="F:galactokinase activity"/>
    <property type="evidence" value="ECO:0007669"/>
    <property type="project" value="InterPro"/>
</dbReference>
<keyword evidence="3" id="KW-0479">Metal-binding</keyword>
<dbReference type="PRINTS" id="PR00473">
    <property type="entry name" value="GALCTOKINASE"/>
</dbReference>
<dbReference type="STRING" id="299467.A0A443S1W3"/>
<dbReference type="FunFam" id="3.30.70.890:FF:000001">
    <property type="entry name" value="Galactokinase"/>
    <property type="match status" value="1"/>
</dbReference>
<dbReference type="PANTHER" id="PTHR10457:SF7">
    <property type="entry name" value="GALACTOKINASE-RELATED"/>
    <property type="match status" value="1"/>
</dbReference>
<evidence type="ECO:0000256" key="1">
    <source>
        <dbReference type="ARBA" id="ARBA00006566"/>
    </source>
</evidence>
<dbReference type="AlphaFoldDB" id="A0A443S1W3"/>
<comment type="similarity">
    <text evidence="1">Belongs to the GHMP kinase family. GalK subfamily.</text>
</comment>
<sequence length="298" mass="32651">ADNLKPGYPRWANYVKGVIANFPSLVVPFKALIVSSVPIGSGLSSSASLEVSTFTFLEGLLNTNLGISLQEKAVICQRAEHLYANVPCGLMDQLITLMGRENNALLIDCKSLETQLVEISDANISFLVCNSKVRHSLADSEYSSRRKVCEQVAVLLARSSLRDVCMRELETSKSVLTEQMYSIARHVITEISRTESAAEALKAKDYTVFGTLMTQSHISLRDDYKVSCAEVDELVEITLECDGVYGSRMTGAGFGGCTITLLKSECVNQVIDQIKSKYRGSPDFLIVKPTQGAQFKVL</sequence>
<evidence type="ECO:0000313" key="11">
    <source>
        <dbReference type="EMBL" id="RWS21463.1"/>
    </source>
</evidence>